<organism evidence="3">
    <name type="scientific">Timema monikensis</name>
    <dbReference type="NCBI Taxonomy" id="170555"/>
    <lineage>
        <taxon>Eukaryota</taxon>
        <taxon>Metazoa</taxon>
        <taxon>Ecdysozoa</taxon>
        <taxon>Arthropoda</taxon>
        <taxon>Hexapoda</taxon>
        <taxon>Insecta</taxon>
        <taxon>Pterygota</taxon>
        <taxon>Neoptera</taxon>
        <taxon>Polyneoptera</taxon>
        <taxon>Phasmatodea</taxon>
        <taxon>Timematodea</taxon>
        <taxon>Timematoidea</taxon>
        <taxon>Timematidae</taxon>
        <taxon>Timema</taxon>
    </lineage>
</organism>
<proteinExistence type="predicted"/>
<keyword evidence="1" id="KW-0175">Coiled coil</keyword>
<dbReference type="InterPro" id="IPR024743">
    <property type="entry name" value="Dynein_HC_stalk"/>
</dbReference>
<feature type="coiled-coil region" evidence="1">
    <location>
        <begin position="18"/>
        <end position="73"/>
    </location>
</feature>
<dbReference type="PANTHER" id="PTHR22878">
    <property type="entry name" value="DYNEIN HEAVY CHAIN 6, AXONEMAL-LIKE-RELATED"/>
    <property type="match status" value="1"/>
</dbReference>
<evidence type="ECO:0000256" key="1">
    <source>
        <dbReference type="SAM" id="Coils"/>
    </source>
</evidence>
<dbReference type="InterPro" id="IPR026983">
    <property type="entry name" value="DHC"/>
</dbReference>
<dbReference type="GO" id="GO:0051959">
    <property type="term" value="F:dynein light intermediate chain binding"/>
    <property type="evidence" value="ECO:0007669"/>
    <property type="project" value="InterPro"/>
</dbReference>
<protein>
    <recommendedName>
        <fullName evidence="2">Dynein heavy chain coiled coil stalk domain-containing protein</fullName>
    </recommendedName>
</protein>
<gene>
    <name evidence="3" type="ORF">TMSB3V08_LOCUS5730</name>
</gene>
<dbReference type="GO" id="GO:0045505">
    <property type="term" value="F:dynein intermediate chain binding"/>
    <property type="evidence" value="ECO:0007669"/>
    <property type="project" value="InterPro"/>
</dbReference>
<accession>A0A7R9E9F2</accession>
<dbReference type="Gene3D" id="1.20.920.20">
    <property type="match status" value="1"/>
</dbReference>
<dbReference type="Pfam" id="PF12777">
    <property type="entry name" value="MT"/>
    <property type="match status" value="1"/>
</dbReference>
<dbReference type="GO" id="GO:0030286">
    <property type="term" value="C:dynein complex"/>
    <property type="evidence" value="ECO:0007669"/>
    <property type="project" value="InterPro"/>
</dbReference>
<sequence length="314" mass="34553">MKRAWAESASWPSYCERLSGGLTKIAEASKELDELNKKLAVQKIAVAEKTAACERLLGEIKNATQVATEMKDEVTMKSNAMEEQSKIIAVEKKDAEEALADALPALETARLALSDLDKADITEIRETKNFENKFSELIWNDAFRLLVSNRIACSKARCEGVSTVHTPLVDPSNAVGDNVSSPVLTGVDVRGSRTRVGVGSVTQQYTESNPISNPAHDGFTIPDQLCPLPELRANAREPLTRIDLSALTSYSHCDEICGTSNIRKRTSAHKETLFFFKQNMHMNHKSVARPVTGSINWTVTGVRNLEMIIGADHR</sequence>
<dbReference type="AlphaFoldDB" id="A0A7R9E9F2"/>
<name>A0A7R9E9F2_9NEOP</name>
<dbReference type="EMBL" id="OB793905">
    <property type="protein sequence ID" value="CAD7428941.1"/>
    <property type="molecule type" value="Genomic_DNA"/>
</dbReference>
<evidence type="ECO:0000313" key="3">
    <source>
        <dbReference type="EMBL" id="CAD7428941.1"/>
    </source>
</evidence>
<dbReference type="GO" id="GO:0007018">
    <property type="term" value="P:microtubule-based movement"/>
    <property type="evidence" value="ECO:0007669"/>
    <property type="project" value="InterPro"/>
</dbReference>
<dbReference type="PANTHER" id="PTHR22878:SF63">
    <property type="entry name" value="DYNEIN AXONEMAL HEAVY CHAIN 10"/>
    <property type="match status" value="1"/>
</dbReference>
<reference evidence="3" key="1">
    <citation type="submission" date="2020-11" db="EMBL/GenBank/DDBJ databases">
        <authorList>
            <person name="Tran Van P."/>
        </authorList>
    </citation>
    <scope>NUCLEOTIDE SEQUENCE</scope>
</reference>
<feature type="domain" description="Dynein heavy chain coiled coil stalk" evidence="2">
    <location>
        <begin position="16"/>
        <end position="126"/>
    </location>
</feature>
<evidence type="ECO:0000259" key="2">
    <source>
        <dbReference type="Pfam" id="PF12777"/>
    </source>
</evidence>